<dbReference type="Pfam" id="PF00155">
    <property type="entry name" value="Aminotran_1_2"/>
    <property type="match status" value="1"/>
</dbReference>
<dbReference type="Proteomes" id="UP000269412">
    <property type="component" value="Unassembled WGS sequence"/>
</dbReference>
<organism evidence="7 8">
    <name type="scientific">Maribacter vaceletii</name>
    <dbReference type="NCBI Taxonomy" id="1206816"/>
    <lineage>
        <taxon>Bacteria</taxon>
        <taxon>Pseudomonadati</taxon>
        <taxon>Bacteroidota</taxon>
        <taxon>Flavobacteriia</taxon>
        <taxon>Flavobacteriales</taxon>
        <taxon>Flavobacteriaceae</taxon>
        <taxon>Maribacter</taxon>
    </lineage>
</organism>
<dbReference type="RefSeq" id="WP_121064352.1">
    <property type="nucleotide sequence ID" value="NZ_RBIQ01000007.1"/>
</dbReference>
<evidence type="ECO:0000256" key="2">
    <source>
        <dbReference type="ARBA" id="ARBA00022898"/>
    </source>
</evidence>
<dbReference type="Gene3D" id="3.40.640.10">
    <property type="entry name" value="Type I PLP-dependent aspartate aminotransferase-like (Major domain)"/>
    <property type="match status" value="1"/>
</dbReference>
<dbReference type="GO" id="GO:0003677">
    <property type="term" value="F:DNA binding"/>
    <property type="evidence" value="ECO:0007669"/>
    <property type="project" value="UniProtKB-KW"/>
</dbReference>
<dbReference type="Gene3D" id="1.10.10.10">
    <property type="entry name" value="Winged helix-like DNA-binding domain superfamily/Winged helix DNA-binding domain"/>
    <property type="match status" value="1"/>
</dbReference>
<dbReference type="GO" id="GO:0030170">
    <property type="term" value="F:pyridoxal phosphate binding"/>
    <property type="evidence" value="ECO:0007669"/>
    <property type="project" value="InterPro"/>
</dbReference>
<dbReference type="CDD" id="cd00609">
    <property type="entry name" value="AAT_like"/>
    <property type="match status" value="1"/>
</dbReference>
<keyword evidence="7" id="KW-0808">Transferase</keyword>
<proteinExistence type="inferred from homology"/>
<dbReference type="InterPro" id="IPR015421">
    <property type="entry name" value="PyrdxlP-dep_Trfase_major"/>
</dbReference>
<feature type="domain" description="HTH gntR-type" evidence="6">
    <location>
        <begin position="16"/>
        <end position="84"/>
    </location>
</feature>
<evidence type="ECO:0000313" key="7">
    <source>
        <dbReference type="EMBL" id="RKR14811.1"/>
    </source>
</evidence>
<keyword evidence="2" id="KW-0663">Pyridoxal phosphate</keyword>
<keyword evidence="4" id="KW-0238">DNA-binding</keyword>
<dbReference type="InterPro" id="IPR015424">
    <property type="entry name" value="PyrdxlP-dep_Trfase"/>
</dbReference>
<dbReference type="Pfam" id="PF00392">
    <property type="entry name" value="GntR"/>
    <property type="match status" value="1"/>
</dbReference>
<comment type="similarity">
    <text evidence="1">In the C-terminal section; belongs to the class-I pyridoxal-phosphate-dependent aminotransferase family.</text>
</comment>
<keyword evidence="5" id="KW-0804">Transcription</keyword>
<evidence type="ECO:0000256" key="5">
    <source>
        <dbReference type="ARBA" id="ARBA00023163"/>
    </source>
</evidence>
<dbReference type="PANTHER" id="PTHR46577:SF1">
    <property type="entry name" value="HTH-TYPE TRANSCRIPTIONAL REGULATORY PROTEIN GABR"/>
    <property type="match status" value="1"/>
</dbReference>
<comment type="caution">
    <text evidence="7">The sequence shown here is derived from an EMBL/GenBank/DDBJ whole genome shotgun (WGS) entry which is preliminary data.</text>
</comment>
<accession>A0A495EDU0</accession>
<gene>
    <name evidence="7" type="ORF">CLV91_0890</name>
</gene>
<keyword evidence="7" id="KW-0032">Aminotransferase</keyword>
<name>A0A495EDU0_9FLAO</name>
<reference evidence="7 8" key="1">
    <citation type="submission" date="2018-10" db="EMBL/GenBank/DDBJ databases">
        <title>Genomic Encyclopedia of Archaeal and Bacterial Type Strains, Phase II (KMG-II): from individual species to whole genera.</title>
        <authorList>
            <person name="Goeker M."/>
        </authorList>
    </citation>
    <scope>NUCLEOTIDE SEQUENCE [LARGE SCALE GENOMIC DNA]</scope>
    <source>
        <strain evidence="7 8">DSM 25230</strain>
    </source>
</reference>
<dbReference type="GO" id="GO:0003700">
    <property type="term" value="F:DNA-binding transcription factor activity"/>
    <property type="evidence" value="ECO:0007669"/>
    <property type="project" value="InterPro"/>
</dbReference>
<dbReference type="SMART" id="SM00345">
    <property type="entry name" value="HTH_GNTR"/>
    <property type="match status" value="1"/>
</dbReference>
<dbReference type="SUPFAM" id="SSF53383">
    <property type="entry name" value="PLP-dependent transferases"/>
    <property type="match status" value="1"/>
</dbReference>
<dbReference type="InterPro" id="IPR036390">
    <property type="entry name" value="WH_DNA-bd_sf"/>
</dbReference>
<dbReference type="EMBL" id="RBIQ01000007">
    <property type="protein sequence ID" value="RKR14811.1"/>
    <property type="molecule type" value="Genomic_DNA"/>
</dbReference>
<sequence length="494" mass="56407">MIPYKSIIQINKEKDTAIYLQLTSAFIGLIKDGTLISGAKLPSSRTLSQLLEIHRKTVLASYEELQLQGWITTVPQKGTFVSSKVPIIVQKDFLQNKKTTKSEKAGFSFYKNKHLIAHEEKVANSTIYINDGIPDTRLAPLKELAIIYRNVVVKKNTLQFINYGTAHGNKDLRKNIAKYLNETRGLKITKDNVLITRGSQMGIYLSAKLILKPEDIIVVGDTNYISADRTFLNHGASIKRIPVDNDGLCISSLKKLCSENTIKAIYITSHHHHPTTVTLSAERRIKILQLAEKYKFAILEDDYDYDFHYNHSPILPLASHDCNGNVIYLGSICKSVAPVFRVGYMIATKDVIDEAATRRKYMDRQGDALLEITFSKFIASGDLQRHTNKVLKIYKERRDFFCKRLKEEVSEFIKFEIPNGGMAVWVQLNKKYNWGDVSRISQKYKLVITDWKNYDPINSGHNGMRFGFASYTIEEIQNLVLQLKKTFLEVKKLK</sequence>
<dbReference type="PROSITE" id="PS50949">
    <property type="entry name" value="HTH_GNTR"/>
    <property type="match status" value="1"/>
</dbReference>
<evidence type="ECO:0000259" key="6">
    <source>
        <dbReference type="PROSITE" id="PS50949"/>
    </source>
</evidence>
<dbReference type="CDD" id="cd07377">
    <property type="entry name" value="WHTH_GntR"/>
    <property type="match status" value="1"/>
</dbReference>
<keyword evidence="3" id="KW-0805">Transcription regulation</keyword>
<dbReference type="InterPro" id="IPR004839">
    <property type="entry name" value="Aminotransferase_I/II_large"/>
</dbReference>
<dbReference type="OrthoDB" id="594134at2"/>
<evidence type="ECO:0000256" key="3">
    <source>
        <dbReference type="ARBA" id="ARBA00023015"/>
    </source>
</evidence>
<dbReference type="InterPro" id="IPR000524">
    <property type="entry name" value="Tscrpt_reg_HTH_GntR"/>
</dbReference>
<dbReference type="AlphaFoldDB" id="A0A495EDU0"/>
<dbReference type="InterPro" id="IPR051446">
    <property type="entry name" value="HTH_trans_reg/aminotransferase"/>
</dbReference>
<dbReference type="SUPFAM" id="SSF46785">
    <property type="entry name" value="Winged helix' DNA-binding domain"/>
    <property type="match status" value="1"/>
</dbReference>
<evidence type="ECO:0000256" key="4">
    <source>
        <dbReference type="ARBA" id="ARBA00023125"/>
    </source>
</evidence>
<dbReference type="PANTHER" id="PTHR46577">
    <property type="entry name" value="HTH-TYPE TRANSCRIPTIONAL REGULATORY PROTEIN GABR"/>
    <property type="match status" value="1"/>
</dbReference>
<dbReference type="GO" id="GO:0008483">
    <property type="term" value="F:transaminase activity"/>
    <property type="evidence" value="ECO:0007669"/>
    <property type="project" value="UniProtKB-KW"/>
</dbReference>
<protein>
    <submittedName>
        <fullName evidence="7">GntR family transcriptional regulator/MocR family aminotransferase</fullName>
    </submittedName>
</protein>
<keyword evidence="8" id="KW-1185">Reference proteome</keyword>
<evidence type="ECO:0000313" key="8">
    <source>
        <dbReference type="Proteomes" id="UP000269412"/>
    </source>
</evidence>
<dbReference type="InterPro" id="IPR036388">
    <property type="entry name" value="WH-like_DNA-bd_sf"/>
</dbReference>
<evidence type="ECO:0000256" key="1">
    <source>
        <dbReference type="ARBA" id="ARBA00005384"/>
    </source>
</evidence>